<dbReference type="Proteomes" id="UP000308600">
    <property type="component" value="Unassembled WGS sequence"/>
</dbReference>
<accession>A0ACD3AKI8</accession>
<keyword evidence="2" id="KW-1185">Reference proteome</keyword>
<dbReference type="EMBL" id="ML208414">
    <property type="protein sequence ID" value="TFK66159.1"/>
    <property type="molecule type" value="Genomic_DNA"/>
</dbReference>
<sequence>MWSPRLLGVAAASLTLNQLVYANTIPVFAHHRRGIITPDELSSSYDFVIAGGGVAGLVLAARLSEDSNTTVLVLEAGDTGDAVGNIINPPAATYYTSLVGSSYDWAYETTSQSSAGGQVLPWPRGKVLGGSSAINGMYLVRPSEVEVNAWQNLIAPTDSQAAAAWSWPEFFQATKKVETFTPPTPDVQSAAGIQFNQDSQGTQGPMHASYPGFMIDTVGTWLPSLQAIGIPSNPDAFGGNTLGGFIAQSSINPTNWTRSYSKSAYIDPLPPRQNLHILVNSTVTRFILSSVDGSSNQKASQVEFATDASSDKKTVNVNKEVLLSGGAIGSPQMLMVSGVGPSDVLQAANVPVKVELPGVGQHLQDHLVTGLTWKTTTQTAGDLHASNSDVASSAEFMSFVNSATAYINASYLFGSSDDAANFRSQMQAALTTSVQTLIPSTNSEVIEGYKAIYDVVTNTLLPSDVGQVELLLSLNAPGQIGVQVALQHPFSQGRLFITTASAFDKPTIDPYYLAHSGDVTILRQGLKLARTLGSTPPLSSVLQTELTPGPSVVTDEDWENWLKGQVKTEFHPAGTCAMLPKEKGGVVDANLKVYGLDNVRVVDASVFPINFASHLGSPTFALAEQAASIIRSQYNGLVAPGSNSSVPGPNQDSGNHNGASSLLSSSSSTMGVVMTMAAVLFAVFM</sequence>
<organism evidence="1 2">
    <name type="scientific">Pluteus cervinus</name>
    <dbReference type="NCBI Taxonomy" id="181527"/>
    <lineage>
        <taxon>Eukaryota</taxon>
        <taxon>Fungi</taxon>
        <taxon>Dikarya</taxon>
        <taxon>Basidiomycota</taxon>
        <taxon>Agaricomycotina</taxon>
        <taxon>Agaricomycetes</taxon>
        <taxon>Agaricomycetidae</taxon>
        <taxon>Agaricales</taxon>
        <taxon>Pluteineae</taxon>
        <taxon>Pluteaceae</taxon>
        <taxon>Pluteus</taxon>
    </lineage>
</organism>
<gene>
    <name evidence="1" type="ORF">BDN72DRAFT_961973</name>
</gene>
<evidence type="ECO:0000313" key="1">
    <source>
        <dbReference type="EMBL" id="TFK66159.1"/>
    </source>
</evidence>
<protein>
    <submittedName>
        <fullName evidence="1">GMC oxidoreductase</fullName>
    </submittedName>
</protein>
<name>A0ACD3AKI8_9AGAR</name>
<proteinExistence type="predicted"/>
<evidence type="ECO:0000313" key="2">
    <source>
        <dbReference type="Proteomes" id="UP000308600"/>
    </source>
</evidence>
<reference evidence="1 2" key="1">
    <citation type="journal article" date="2019" name="Nat. Ecol. Evol.">
        <title>Megaphylogeny resolves global patterns of mushroom evolution.</title>
        <authorList>
            <person name="Varga T."/>
            <person name="Krizsan K."/>
            <person name="Foldi C."/>
            <person name="Dima B."/>
            <person name="Sanchez-Garcia M."/>
            <person name="Sanchez-Ramirez S."/>
            <person name="Szollosi G.J."/>
            <person name="Szarkandi J.G."/>
            <person name="Papp V."/>
            <person name="Albert L."/>
            <person name="Andreopoulos W."/>
            <person name="Angelini C."/>
            <person name="Antonin V."/>
            <person name="Barry K.W."/>
            <person name="Bougher N.L."/>
            <person name="Buchanan P."/>
            <person name="Buyck B."/>
            <person name="Bense V."/>
            <person name="Catcheside P."/>
            <person name="Chovatia M."/>
            <person name="Cooper J."/>
            <person name="Damon W."/>
            <person name="Desjardin D."/>
            <person name="Finy P."/>
            <person name="Geml J."/>
            <person name="Haridas S."/>
            <person name="Hughes K."/>
            <person name="Justo A."/>
            <person name="Karasinski D."/>
            <person name="Kautmanova I."/>
            <person name="Kiss B."/>
            <person name="Kocsube S."/>
            <person name="Kotiranta H."/>
            <person name="LaButti K.M."/>
            <person name="Lechner B.E."/>
            <person name="Liimatainen K."/>
            <person name="Lipzen A."/>
            <person name="Lukacs Z."/>
            <person name="Mihaltcheva S."/>
            <person name="Morgado L.N."/>
            <person name="Niskanen T."/>
            <person name="Noordeloos M.E."/>
            <person name="Ohm R.A."/>
            <person name="Ortiz-Santana B."/>
            <person name="Ovrebo C."/>
            <person name="Racz N."/>
            <person name="Riley R."/>
            <person name="Savchenko A."/>
            <person name="Shiryaev A."/>
            <person name="Soop K."/>
            <person name="Spirin V."/>
            <person name="Szebenyi C."/>
            <person name="Tomsovsky M."/>
            <person name="Tulloss R.E."/>
            <person name="Uehling J."/>
            <person name="Grigoriev I.V."/>
            <person name="Vagvolgyi C."/>
            <person name="Papp T."/>
            <person name="Martin F.M."/>
            <person name="Miettinen O."/>
            <person name="Hibbett D.S."/>
            <person name="Nagy L.G."/>
        </authorList>
    </citation>
    <scope>NUCLEOTIDE SEQUENCE [LARGE SCALE GENOMIC DNA]</scope>
    <source>
        <strain evidence="1 2">NL-1719</strain>
    </source>
</reference>